<dbReference type="Gene3D" id="3.30.565.10">
    <property type="entry name" value="Histidine kinase-like ATPase, C-terminal domain"/>
    <property type="match status" value="1"/>
</dbReference>
<dbReference type="CDD" id="cd00082">
    <property type="entry name" value="HisKA"/>
    <property type="match status" value="1"/>
</dbReference>
<evidence type="ECO:0000256" key="3">
    <source>
        <dbReference type="ARBA" id="ARBA00022553"/>
    </source>
</evidence>
<proteinExistence type="predicted"/>
<dbReference type="Proteomes" id="UP000554286">
    <property type="component" value="Unassembled WGS sequence"/>
</dbReference>
<dbReference type="SMART" id="SM00387">
    <property type="entry name" value="HATPase_c"/>
    <property type="match status" value="1"/>
</dbReference>
<dbReference type="InterPro" id="IPR003594">
    <property type="entry name" value="HATPase_dom"/>
</dbReference>
<keyword evidence="5" id="KW-0418">Kinase</keyword>
<feature type="domain" description="Histidine kinase" evidence="6">
    <location>
        <begin position="420"/>
        <end position="640"/>
    </location>
</feature>
<organism evidence="8 9">
    <name type="scientific">Roseospira visakhapatnamensis</name>
    <dbReference type="NCBI Taxonomy" id="390880"/>
    <lineage>
        <taxon>Bacteria</taxon>
        <taxon>Pseudomonadati</taxon>
        <taxon>Pseudomonadota</taxon>
        <taxon>Alphaproteobacteria</taxon>
        <taxon>Rhodospirillales</taxon>
        <taxon>Rhodospirillaceae</taxon>
        <taxon>Roseospira</taxon>
    </lineage>
</organism>
<dbReference type="PRINTS" id="PR00344">
    <property type="entry name" value="BCTRLSENSOR"/>
</dbReference>
<dbReference type="PANTHER" id="PTHR43304:SF1">
    <property type="entry name" value="PAC DOMAIN-CONTAINING PROTEIN"/>
    <property type="match status" value="1"/>
</dbReference>
<dbReference type="SUPFAM" id="SSF55874">
    <property type="entry name" value="ATPase domain of HSP90 chaperone/DNA topoisomerase II/histidine kinase"/>
    <property type="match status" value="1"/>
</dbReference>
<dbReference type="Pfam" id="PF13426">
    <property type="entry name" value="PAS_9"/>
    <property type="match status" value="1"/>
</dbReference>
<evidence type="ECO:0000256" key="4">
    <source>
        <dbReference type="ARBA" id="ARBA00022679"/>
    </source>
</evidence>
<dbReference type="CDD" id="cd00130">
    <property type="entry name" value="PAS"/>
    <property type="match status" value="1"/>
</dbReference>
<dbReference type="SMART" id="SM00091">
    <property type="entry name" value="PAS"/>
    <property type="match status" value="3"/>
</dbReference>
<feature type="domain" description="PAS" evidence="7">
    <location>
        <begin position="280"/>
        <end position="357"/>
    </location>
</feature>
<dbReference type="InterPro" id="IPR000014">
    <property type="entry name" value="PAS"/>
</dbReference>
<evidence type="ECO:0000313" key="8">
    <source>
        <dbReference type="EMBL" id="MBB4266354.1"/>
    </source>
</evidence>
<dbReference type="AlphaFoldDB" id="A0A7W6RE47"/>
<comment type="catalytic activity">
    <reaction evidence="1">
        <text>ATP + protein L-histidine = ADP + protein N-phospho-L-histidine.</text>
        <dbReference type="EC" id="2.7.13.3"/>
    </reaction>
</comment>
<dbReference type="InterPro" id="IPR013655">
    <property type="entry name" value="PAS_fold_3"/>
</dbReference>
<dbReference type="Gene3D" id="1.10.287.130">
    <property type="match status" value="1"/>
</dbReference>
<dbReference type="PANTHER" id="PTHR43304">
    <property type="entry name" value="PHYTOCHROME-LIKE PROTEIN CPH1"/>
    <property type="match status" value="1"/>
</dbReference>
<dbReference type="InterPro" id="IPR036097">
    <property type="entry name" value="HisK_dim/P_sf"/>
</dbReference>
<dbReference type="Pfam" id="PF02518">
    <property type="entry name" value="HATPase_c"/>
    <property type="match status" value="1"/>
</dbReference>
<dbReference type="InterPro" id="IPR052162">
    <property type="entry name" value="Sensor_kinase/Photoreceptor"/>
</dbReference>
<dbReference type="SUPFAM" id="SSF55785">
    <property type="entry name" value="PYP-like sensor domain (PAS domain)"/>
    <property type="match status" value="3"/>
</dbReference>
<sequence>MPDGPSVLPAYRDAGPLATLALETERDGRVGVWEWRLDLGRVRWSPGLFALLGIDPSVRLTLDDLPSLIVPEDREPYQCFFQRCQAGDPPNDTVFRLFGPDNRILHLRTRVRIPQVGANGQPLVIRGTVVDVTELVDHARQREIAREAAETARRRLEAGIAAMGEAFALWDPQDRLELWNRRFEDMYAAVRPHIRVGIPFQDFLHHCVNAGVFVAARGREEAWLVERSREHGNPSSSSEHLLSNGRWYRFTERRTADGSFVGLRADITDEKLRALALEESEERYRALFQGSRSVQLLIAPDTGGIVECNDAACRYYGYARDTLTALSLDDITVARPEDGLAATRRATEHVQSVVRERHRLASGTVRDVETHAGPVSVNGRPLIYAVVHDIGDRIQAETQRETLMANVERANAELEHFAHVVSHDLREPLRMITTSLGMVSRRHADSLPDDARAFLDFAMTGATDLDALIVDLLDYARAGRDVRPLSLLPSRPLLEEALGTLSAQIAETGAAVTLAPDPWPRVRGDANQLTCLFINLIGNALKYRHVDRPVRIRLSHTRVNHGGRPFTGIAIADNGIGIPAGQRDRIFMIFHRLHTRETYPGTGIGLAIARKVVNRCQGHILVESEEGQGTTFTVLFPVVPDGDAPP</sequence>
<dbReference type="RefSeq" id="WP_184044663.1">
    <property type="nucleotide sequence ID" value="NZ_JACIGK010000013.1"/>
</dbReference>
<dbReference type="NCBIfam" id="TIGR00229">
    <property type="entry name" value="sensory_box"/>
    <property type="match status" value="1"/>
</dbReference>
<name>A0A7W6RE47_9PROT</name>
<evidence type="ECO:0000313" key="9">
    <source>
        <dbReference type="Proteomes" id="UP000554286"/>
    </source>
</evidence>
<dbReference type="EMBL" id="JACIGK010000013">
    <property type="protein sequence ID" value="MBB4266354.1"/>
    <property type="molecule type" value="Genomic_DNA"/>
</dbReference>
<dbReference type="InterPro" id="IPR003661">
    <property type="entry name" value="HisK_dim/P_dom"/>
</dbReference>
<evidence type="ECO:0000256" key="2">
    <source>
        <dbReference type="ARBA" id="ARBA00012438"/>
    </source>
</evidence>
<dbReference type="InterPro" id="IPR036890">
    <property type="entry name" value="HATPase_C_sf"/>
</dbReference>
<dbReference type="Pfam" id="PF12860">
    <property type="entry name" value="PAS_7"/>
    <property type="match status" value="1"/>
</dbReference>
<gene>
    <name evidence="8" type="ORF">GGD89_001985</name>
</gene>
<comment type="caution">
    <text evidence="8">The sequence shown here is derived from an EMBL/GenBank/DDBJ whole genome shotgun (WGS) entry which is preliminary data.</text>
</comment>
<evidence type="ECO:0000256" key="5">
    <source>
        <dbReference type="ARBA" id="ARBA00022777"/>
    </source>
</evidence>
<dbReference type="Pfam" id="PF08447">
    <property type="entry name" value="PAS_3"/>
    <property type="match status" value="1"/>
</dbReference>
<dbReference type="InterPro" id="IPR035965">
    <property type="entry name" value="PAS-like_dom_sf"/>
</dbReference>
<accession>A0A7W6RE47</accession>
<dbReference type="Pfam" id="PF00512">
    <property type="entry name" value="HisKA"/>
    <property type="match status" value="1"/>
</dbReference>
<evidence type="ECO:0000259" key="7">
    <source>
        <dbReference type="PROSITE" id="PS50112"/>
    </source>
</evidence>
<keyword evidence="4" id="KW-0808">Transferase</keyword>
<reference evidence="8 9" key="1">
    <citation type="submission" date="2020-08" db="EMBL/GenBank/DDBJ databases">
        <title>Genome sequencing of Purple Non-Sulfur Bacteria from various extreme environments.</title>
        <authorList>
            <person name="Mayer M."/>
        </authorList>
    </citation>
    <scope>NUCLEOTIDE SEQUENCE [LARGE SCALE GENOMIC DNA]</scope>
    <source>
        <strain evidence="8 9">JA131</strain>
    </source>
</reference>
<dbReference type="SUPFAM" id="SSF47384">
    <property type="entry name" value="Homodimeric domain of signal transducing histidine kinase"/>
    <property type="match status" value="1"/>
</dbReference>
<dbReference type="EC" id="2.7.13.3" evidence="2"/>
<dbReference type="PROSITE" id="PS50109">
    <property type="entry name" value="HIS_KIN"/>
    <property type="match status" value="1"/>
</dbReference>
<dbReference type="InterPro" id="IPR004358">
    <property type="entry name" value="Sig_transdc_His_kin-like_C"/>
</dbReference>
<keyword evidence="9" id="KW-1185">Reference proteome</keyword>
<dbReference type="GO" id="GO:0000155">
    <property type="term" value="F:phosphorelay sensor kinase activity"/>
    <property type="evidence" value="ECO:0007669"/>
    <property type="project" value="InterPro"/>
</dbReference>
<dbReference type="Gene3D" id="3.30.450.20">
    <property type="entry name" value="PAS domain"/>
    <property type="match status" value="3"/>
</dbReference>
<dbReference type="SMART" id="SM00388">
    <property type="entry name" value="HisKA"/>
    <property type="match status" value="1"/>
</dbReference>
<evidence type="ECO:0000256" key="1">
    <source>
        <dbReference type="ARBA" id="ARBA00000085"/>
    </source>
</evidence>
<dbReference type="PROSITE" id="PS50112">
    <property type="entry name" value="PAS"/>
    <property type="match status" value="1"/>
</dbReference>
<keyword evidence="3" id="KW-0597">Phosphoprotein</keyword>
<protein>
    <recommendedName>
        <fullName evidence="2">histidine kinase</fullName>
        <ecNumber evidence="2">2.7.13.3</ecNumber>
    </recommendedName>
</protein>
<dbReference type="InterPro" id="IPR005467">
    <property type="entry name" value="His_kinase_dom"/>
</dbReference>
<evidence type="ECO:0000259" key="6">
    <source>
        <dbReference type="PROSITE" id="PS50109"/>
    </source>
</evidence>